<dbReference type="SUPFAM" id="SSF56784">
    <property type="entry name" value="HAD-like"/>
    <property type="match status" value="1"/>
</dbReference>
<evidence type="ECO:0000313" key="1">
    <source>
        <dbReference type="EMBL" id="KJL44751.1"/>
    </source>
</evidence>
<accession>A0A0F0LY21</accession>
<keyword evidence="2" id="KW-1185">Reference proteome</keyword>
<dbReference type="GO" id="GO:0000287">
    <property type="term" value="F:magnesium ion binding"/>
    <property type="evidence" value="ECO:0007669"/>
    <property type="project" value="TreeGrafter"/>
</dbReference>
<evidence type="ECO:0000313" key="2">
    <source>
        <dbReference type="Proteomes" id="UP000033451"/>
    </source>
</evidence>
<protein>
    <submittedName>
        <fullName evidence="1">Flavin mononucleotide phosphatase YbjI</fullName>
        <ecNumber evidence="1">3.1.3.-</ecNumber>
    </submittedName>
</protein>
<gene>
    <name evidence="1" type="primary">ybjI</name>
    <name evidence="1" type="ORF">RR49_00116</name>
</gene>
<dbReference type="Proteomes" id="UP000033451">
    <property type="component" value="Unassembled WGS sequence"/>
</dbReference>
<dbReference type="InterPro" id="IPR023214">
    <property type="entry name" value="HAD_sf"/>
</dbReference>
<dbReference type="PATRIC" id="fig|400772.4.peg.138"/>
<dbReference type="RefSeq" id="WP_045245827.1">
    <property type="nucleotide sequence ID" value="NZ_JYIY01000035.1"/>
</dbReference>
<dbReference type="CDD" id="cd07518">
    <property type="entry name" value="HAD_YbiV-Like"/>
    <property type="match status" value="1"/>
</dbReference>
<dbReference type="AlphaFoldDB" id="A0A0F0LY21"/>
<dbReference type="SFLD" id="SFLDS00003">
    <property type="entry name" value="Haloacid_Dehalogenase"/>
    <property type="match status" value="1"/>
</dbReference>
<name>A0A0F0LY21_9MICO</name>
<dbReference type="PANTHER" id="PTHR10000">
    <property type="entry name" value="PHOSPHOSERINE PHOSPHATASE"/>
    <property type="match status" value="1"/>
</dbReference>
<dbReference type="EC" id="3.1.3.-" evidence="1"/>
<dbReference type="InterPro" id="IPR000150">
    <property type="entry name" value="Cof"/>
</dbReference>
<dbReference type="STRING" id="400772.RR49_00116"/>
<dbReference type="EMBL" id="JYIY01000035">
    <property type="protein sequence ID" value="KJL44751.1"/>
    <property type="molecule type" value="Genomic_DNA"/>
</dbReference>
<proteinExistence type="predicted"/>
<dbReference type="GO" id="GO:0016791">
    <property type="term" value="F:phosphatase activity"/>
    <property type="evidence" value="ECO:0007669"/>
    <property type="project" value="UniProtKB-ARBA"/>
</dbReference>
<sequence>MTPDAAAPPTALTPADALPSIDLRLIAVDMDGTLLDADGAVPDDLWPLLDDLHDRGIAFAPASGRQYATLRRDFDSHADGMVFIAENGALVMRDGVELSADLLERDIVAEVVRLVRTIDADAGLVLCGKRGAYIERSDAAFRTEAHRYYAALEVVDDLLAVDDEIVKLAVFDFAGAEASAFPALAHLRATHQVVVSGECWVDVLNVGVNKGHALTRLQQTLGVTAEQTVAFGDYLNDLELMDAVAHSFAMANAHPDIVARVRYVAPSNRDHGVITVLRSILDRLGA</sequence>
<dbReference type="PANTHER" id="PTHR10000:SF53">
    <property type="entry name" value="5-AMINO-6-(5-PHOSPHO-D-RIBITYLAMINO)URACIL PHOSPHATASE YBJI-RELATED"/>
    <property type="match status" value="1"/>
</dbReference>
<reference evidence="1 2" key="1">
    <citation type="submission" date="2015-02" db="EMBL/GenBank/DDBJ databases">
        <title>Draft genome sequences of ten Microbacterium spp. with emphasis on heavy metal contaminated environments.</title>
        <authorList>
            <person name="Corretto E."/>
        </authorList>
    </citation>
    <scope>NUCLEOTIDE SEQUENCE [LARGE SCALE GENOMIC DNA]</scope>
    <source>
        <strain evidence="1 2">DSM 18659</strain>
    </source>
</reference>
<dbReference type="Gene3D" id="3.30.1240.10">
    <property type="match status" value="1"/>
</dbReference>
<dbReference type="InterPro" id="IPR036412">
    <property type="entry name" value="HAD-like_sf"/>
</dbReference>
<organism evidence="1 2">
    <name type="scientific">Microbacterium ginsengisoli</name>
    <dbReference type="NCBI Taxonomy" id="400772"/>
    <lineage>
        <taxon>Bacteria</taxon>
        <taxon>Bacillati</taxon>
        <taxon>Actinomycetota</taxon>
        <taxon>Actinomycetes</taxon>
        <taxon>Micrococcales</taxon>
        <taxon>Microbacteriaceae</taxon>
        <taxon>Microbacterium</taxon>
    </lineage>
</organism>
<dbReference type="SFLD" id="SFLDG01140">
    <property type="entry name" value="C2.B:_Phosphomannomutase_and_P"/>
    <property type="match status" value="1"/>
</dbReference>
<keyword evidence="1" id="KW-0378">Hydrolase</keyword>
<dbReference type="InterPro" id="IPR006379">
    <property type="entry name" value="HAD-SF_hydro_IIB"/>
</dbReference>
<dbReference type="Gene3D" id="3.40.50.1000">
    <property type="entry name" value="HAD superfamily/HAD-like"/>
    <property type="match status" value="1"/>
</dbReference>
<dbReference type="Pfam" id="PF08282">
    <property type="entry name" value="Hydrolase_3"/>
    <property type="match status" value="1"/>
</dbReference>
<dbReference type="NCBIfam" id="TIGR01484">
    <property type="entry name" value="HAD-SF-IIB"/>
    <property type="match status" value="1"/>
</dbReference>
<dbReference type="NCBIfam" id="TIGR00099">
    <property type="entry name" value="Cof-subfamily"/>
    <property type="match status" value="1"/>
</dbReference>
<dbReference type="GO" id="GO:0005829">
    <property type="term" value="C:cytosol"/>
    <property type="evidence" value="ECO:0007669"/>
    <property type="project" value="TreeGrafter"/>
</dbReference>
<comment type="caution">
    <text evidence="1">The sequence shown here is derived from an EMBL/GenBank/DDBJ whole genome shotgun (WGS) entry which is preliminary data.</text>
</comment>